<dbReference type="EMBL" id="JNBS01002701">
    <property type="protein sequence ID" value="OQR89615.1"/>
    <property type="molecule type" value="Genomic_DNA"/>
</dbReference>
<dbReference type="STRING" id="74557.A0A1V9YUZ7"/>
<dbReference type="CDD" id="cd00027">
    <property type="entry name" value="BRCT"/>
    <property type="match status" value="1"/>
</dbReference>
<accession>A0A1V9YUZ7</accession>
<dbReference type="AlphaFoldDB" id="A0A1V9YUZ7"/>
<comment type="caution">
    <text evidence="1">The sequence shown here is derived from an EMBL/GenBank/DDBJ whole genome shotgun (WGS) entry which is preliminary data.</text>
</comment>
<proteinExistence type="predicted"/>
<evidence type="ECO:0008006" key="3">
    <source>
        <dbReference type="Google" id="ProtNLM"/>
    </source>
</evidence>
<dbReference type="Proteomes" id="UP000243217">
    <property type="component" value="Unassembled WGS sequence"/>
</dbReference>
<dbReference type="InterPro" id="IPR036420">
    <property type="entry name" value="BRCT_dom_sf"/>
</dbReference>
<name>A0A1V9YUZ7_9STRA</name>
<dbReference type="Gene3D" id="3.40.50.10190">
    <property type="entry name" value="BRCT domain"/>
    <property type="match status" value="1"/>
</dbReference>
<protein>
    <recommendedName>
        <fullName evidence="3">BRCT domain-containing protein</fullName>
    </recommendedName>
</protein>
<dbReference type="OrthoDB" id="342264at2759"/>
<dbReference type="SUPFAM" id="SSF52113">
    <property type="entry name" value="BRCT domain"/>
    <property type="match status" value="1"/>
</dbReference>
<organism evidence="1 2">
    <name type="scientific">Thraustotheca clavata</name>
    <dbReference type="NCBI Taxonomy" id="74557"/>
    <lineage>
        <taxon>Eukaryota</taxon>
        <taxon>Sar</taxon>
        <taxon>Stramenopiles</taxon>
        <taxon>Oomycota</taxon>
        <taxon>Saprolegniomycetes</taxon>
        <taxon>Saprolegniales</taxon>
        <taxon>Achlyaceae</taxon>
        <taxon>Thraustotheca</taxon>
    </lineage>
</organism>
<sequence>MPQTFLTYAKISESHYVLVMPQWIFRSILNNARVLLLPEKFSDNPRELFSSIVLYTSNVEAKLVRVIQLLVENYGGQVITSPSRSASHVLCVGPDYEQTIA</sequence>
<keyword evidence="2" id="KW-1185">Reference proteome</keyword>
<evidence type="ECO:0000313" key="2">
    <source>
        <dbReference type="Proteomes" id="UP000243217"/>
    </source>
</evidence>
<evidence type="ECO:0000313" key="1">
    <source>
        <dbReference type="EMBL" id="OQR89615.1"/>
    </source>
</evidence>
<reference evidence="1 2" key="1">
    <citation type="journal article" date="2014" name="Genome Biol. Evol.">
        <title>The secreted proteins of Achlya hypogyna and Thraustotheca clavata identify the ancestral oomycete secretome and reveal gene acquisitions by horizontal gene transfer.</title>
        <authorList>
            <person name="Misner I."/>
            <person name="Blouin N."/>
            <person name="Leonard G."/>
            <person name="Richards T.A."/>
            <person name="Lane C.E."/>
        </authorList>
    </citation>
    <scope>NUCLEOTIDE SEQUENCE [LARGE SCALE GENOMIC DNA]</scope>
    <source>
        <strain evidence="1 2">ATCC 34112</strain>
    </source>
</reference>
<gene>
    <name evidence="1" type="ORF">THRCLA_22659</name>
</gene>